<evidence type="ECO:0000256" key="1">
    <source>
        <dbReference type="SAM" id="Coils"/>
    </source>
</evidence>
<feature type="region of interest" description="Disordered" evidence="2">
    <location>
        <begin position="522"/>
        <end position="563"/>
    </location>
</feature>
<proteinExistence type="predicted"/>
<sequence length="684" mass="76976">MEENDVRHLSTDELRTQSEELRAQFAEKQKVLLEVKSKINRGKLSSVNNATERTLSAFLRSCCEETEKEQSYVSEVIDRVRTTADHARANLERVNEHAHDLLRNVDNDVLELQDNLQRVHSGYAQLSTVLEQRALKGGQLRQREEHIGMSSLTQMERAEKVFSRIGVHFDSQISRLESVLAQRTQEDCCAQQEQVDLEREAEKAETVLTTFNDEDQALTNQLQKAENEFDHLQTQLTSRNKAKECAESDQVRIEMEVSELREAAESMFESISSKRITIEENEEKITQLSDELLEVNEIIISTENELKLFEESLFMLHDTAKKESEELMHTLELELEDVSTQLSTGIIRADLMDQMFGNDLKLSSQDWINLIEKSRSEKSSNQMVSDARAILLVSLDNVKAELENVRQEAKTELGEYNMAQSRVRNLKRRVEEDRESRQTNIRMAEARLAQAKKELEELTNAKCNDSCAVLVTPNPARHSSLQNQKIACVGVSRGLSDDSDVESVKKSVINLPDGIVKRNAATQQCSTLRSPDDSQNDPLEDGAVDGGVSTETTVATNPDGDGDVTMEGIPLSVSVDHAVLDDRIGTWVRETPSDNNSPASGSTGEMMENRFPENIFNETNALNETDITMDMEDNDLNMSLMEMPPTMTIKTVSPPPVRHASSKSSIFVNDSDSDANASVWDDEF</sequence>
<protein>
    <submittedName>
        <fullName evidence="3">Uncharacterized protein</fullName>
    </submittedName>
</protein>
<evidence type="ECO:0000313" key="4">
    <source>
        <dbReference type="Proteomes" id="UP001432322"/>
    </source>
</evidence>
<evidence type="ECO:0000313" key="3">
    <source>
        <dbReference type="EMBL" id="GMT10806.1"/>
    </source>
</evidence>
<name>A0AAV5UWB6_9BILA</name>
<feature type="compositionally biased region" description="Acidic residues" evidence="2">
    <location>
        <begin position="534"/>
        <end position="543"/>
    </location>
</feature>
<feature type="coiled-coil region" evidence="1">
    <location>
        <begin position="271"/>
        <end position="341"/>
    </location>
</feature>
<keyword evidence="1" id="KW-0175">Coiled coil</keyword>
<evidence type="ECO:0000256" key="2">
    <source>
        <dbReference type="SAM" id="MobiDB-lite"/>
    </source>
</evidence>
<accession>A0AAV5UWB6</accession>
<dbReference type="Proteomes" id="UP001432322">
    <property type="component" value="Unassembled WGS sequence"/>
</dbReference>
<feature type="coiled-coil region" evidence="1">
    <location>
        <begin position="388"/>
        <end position="461"/>
    </location>
</feature>
<dbReference type="EMBL" id="BTSY01000001">
    <property type="protein sequence ID" value="GMT10806.1"/>
    <property type="molecule type" value="Genomic_DNA"/>
</dbReference>
<keyword evidence="4" id="KW-1185">Reference proteome</keyword>
<feature type="compositionally biased region" description="Polar residues" evidence="2">
    <location>
        <begin position="662"/>
        <end position="676"/>
    </location>
</feature>
<organism evidence="3 4">
    <name type="scientific">Pristionchus fissidentatus</name>
    <dbReference type="NCBI Taxonomy" id="1538716"/>
    <lineage>
        <taxon>Eukaryota</taxon>
        <taxon>Metazoa</taxon>
        <taxon>Ecdysozoa</taxon>
        <taxon>Nematoda</taxon>
        <taxon>Chromadorea</taxon>
        <taxon>Rhabditida</taxon>
        <taxon>Rhabditina</taxon>
        <taxon>Diplogasteromorpha</taxon>
        <taxon>Diplogasteroidea</taxon>
        <taxon>Neodiplogasteridae</taxon>
        <taxon>Pristionchus</taxon>
    </lineage>
</organism>
<dbReference type="AlphaFoldDB" id="A0AAV5UWB6"/>
<feature type="coiled-coil region" evidence="1">
    <location>
        <begin position="77"/>
        <end position="104"/>
    </location>
</feature>
<gene>
    <name evidence="3" type="ORF">PFISCL1PPCAC_2103</name>
</gene>
<comment type="caution">
    <text evidence="3">The sequence shown here is derived from an EMBL/GenBank/DDBJ whole genome shotgun (WGS) entry which is preliminary data.</text>
</comment>
<reference evidence="3" key="1">
    <citation type="submission" date="2023-10" db="EMBL/GenBank/DDBJ databases">
        <title>Genome assembly of Pristionchus species.</title>
        <authorList>
            <person name="Yoshida K."/>
            <person name="Sommer R.J."/>
        </authorList>
    </citation>
    <scope>NUCLEOTIDE SEQUENCE</scope>
    <source>
        <strain evidence="3">RS5133</strain>
    </source>
</reference>
<feature type="region of interest" description="Disordered" evidence="2">
    <location>
        <begin position="649"/>
        <end position="684"/>
    </location>
</feature>
<feature type="coiled-coil region" evidence="1">
    <location>
        <begin position="194"/>
        <end position="242"/>
    </location>
</feature>